<evidence type="ECO:0000256" key="1">
    <source>
        <dbReference type="ARBA" id="ARBA00004651"/>
    </source>
</evidence>
<comment type="similarity">
    <text evidence="6">Belongs to the YccS/YhfK family.</text>
</comment>
<feature type="region of interest" description="Disordered" evidence="7">
    <location>
        <begin position="677"/>
        <end position="702"/>
    </location>
</feature>
<gene>
    <name evidence="11" type="ORF">PGB34_13690</name>
</gene>
<name>A0AAE3NBS2_9BURK</name>
<feature type="transmembrane region" description="Helical" evidence="8">
    <location>
        <begin position="530"/>
        <end position="550"/>
    </location>
</feature>
<reference evidence="11" key="1">
    <citation type="submission" date="2023-01" db="EMBL/GenBank/DDBJ databases">
        <title>Xenophilus mangrovi sp. nov., isolated from soil of Mangrove nature reserve.</title>
        <authorList>
            <person name="Xu S."/>
            <person name="Liu Z."/>
            <person name="Xu Y."/>
        </authorList>
    </citation>
    <scope>NUCLEOTIDE SEQUENCE</scope>
    <source>
        <strain evidence="11">YW8</strain>
    </source>
</reference>
<dbReference type="EMBL" id="JAQIPB010000006">
    <property type="protein sequence ID" value="MDA7417417.1"/>
    <property type="molecule type" value="Genomic_DNA"/>
</dbReference>
<sequence length="766" mass="81802">MQPGAAVQRTRAALRVALSADVLNGLMVALGLLLISGGVHLWLGAAAGTAAATGVILSSPPDRAAPRRGKLRQMLPAPLLGVPLFFAVQMLHGMPWRLGLLLVPATFLAFLAMAWGKRGIPVAIAVMLAMVFAMATPAPHSLAEALARTGHVALGALLYLLWATLVNLLLNARYRQLAMAEVLFSVAALMRSEARQFTARDESSDVREVAAPLLSQMLAAQATLADQLQATRDLVLESPRTPSRQRLAGMLMTALEMRDHLLASELDLDSLREHPRHAGALAAMREVLLALADDVEAAADALLLLRRPDAVVDRRPQLAAIHAAQASTEAQAAPHGPSAAMLARGLASRIGHLNDEVRRLAELARGERAPDLAIVRANWQMFVSPTDWSPAPFLALWHWDAPPLRHALRAALALGTGYAIAVLMPWGSHDYWILLTIVVVLRGSLAQTLERRNERVAGTLLGSVLAVAVLSLHPGPLQMLLIMSLAQSVAHGFAVRKYVWTAIAATVLGLGQAHMLNVGAAPTFALGERIADTLIGAALAWGFCYVLPSWERKQLPALLKRTLVAQARHARHALSLGQLQALDNAPELAWRLARREAFDSLSALVQATQRALSEPRAVQPPLALLQRLQAHSYQLLAQLSAVKTMLVQRRDRLTLSSVEGPLQRAAQRIEAAIGDAPAVDGAESSADSRSAPSLLPGPVPLPDPFENDISPWLLRRLDLALGLAQQLGADARQAMQALQDNAASADPGASAGEPPADQTLPSASSR</sequence>
<feature type="domain" description="Integral membrane protein YccS N-terminal" evidence="9">
    <location>
        <begin position="86"/>
        <end position="352"/>
    </location>
</feature>
<dbReference type="GO" id="GO:0005886">
    <property type="term" value="C:plasma membrane"/>
    <property type="evidence" value="ECO:0007669"/>
    <property type="project" value="UniProtKB-SubCell"/>
</dbReference>
<evidence type="ECO:0000256" key="2">
    <source>
        <dbReference type="ARBA" id="ARBA00022475"/>
    </source>
</evidence>
<evidence type="ECO:0000256" key="3">
    <source>
        <dbReference type="ARBA" id="ARBA00022692"/>
    </source>
</evidence>
<feature type="transmembrane region" description="Helical" evidence="8">
    <location>
        <begin position="12"/>
        <end position="35"/>
    </location>
</feature>
<dbReference type="Pfam" id="PF12805">
    <property type="entry name" value="FUSC-like"/>
    <property type="match status" value="1"/>
</dbReference>
<feature type="domain" description="Integral membrane bound transporter" evidence="10">
    <location>
        <begin position="418"/>
        <end position="541"/>
    </location>
</feature>
<keyword evidence="3 8" id="KW-0812">Transmembrane</keyword>
<evidence type="ECO:0000256" key="8">
    <source>
        <dbReference type="SAM" id="Phobius"/>
    </source>
</evidence>
<dbReference type="AlphaFoldDB" id="A0AAE3NBS2"/>
<feature type="transmembrane region" description="Helical" evidence="8">
    <location>
        <begin position="498"/>
        <end position="518"/>
    </location>
</feature>
<dbReference type="PANTHER" id="PTHR30509:SF9">
    <property type="entry name" value="MULTIDRUG RESISTANCE PROTEIN MDTO"/>
    <property type="match status" value="1"/>
</dbReference>
<organism evidence="11 12">
    <name type="scientific">Xenophilus arseniciresistens</name>
    <dbReference type="NCBI Taxonomy" id="1283306"/>
    <lineage>
        <taxon>Bacteria</taxon>
        <taxon>Pseudomonadati</taxon>
        <taxon>Pseudomonadota</taxon>
        <taxon>Betaproteobacteria</taxon>
        <taxon>Burkholderiales</taxon>
        <taxon>Comamonadaceae</taxon>
        <taxon>Xenophilus</taxon>
    </lineage>
</organism>
<feature type="transmembrane region" description="Helical" evidence="8">
    <location>
        <begin position="122"/>
        <end position="140"/>
    </location>
</feature>
<keyword evidence="2" id="KW-1003">Cell membrane</keyword>
<feature type="transmembrane region" description="Helical" evidence="8">
    <location>
        <begin position="152"/>
        <end position="170"/>
    </location>
</feature>
<keyword evidence="5 8" id="KW-0472">Membrane</keyword>
<evidence type="ECO:0000256" key="7">
    <source>
        <dbReference type="SAM" id="MobiDB-lite"/>
    </source>
</evidence>
<comment type="caution">
    <text evidence="11">The sequence shown here is derived from an EMBL/GenBank/DDBJ whole genome shotgun (WGS) entry which is preliminary data.</text>
</comment>
<keyword evidence="4 8" id="KW-1133">Transmembrane helix</keyword>
<evidence type="ECO:0000313" key="12">
    <source>
        <dbReference type="Proteomes" id="UP001212602"/>
    </source>
</evidence>
<feature type="region of interest" description="Disordered" evidence="7">
    <location>
        <begin position="735"/>
        <end position="766"/>
    </location>
</feature>
<evidence type="ECO:0000256" key="5">
    <source>
        <dbReference type="ARBA" id="ARBA00023136"/>
    </source>
</evidence>
<feature type="transmembrane region" description="Helical" evidence="8">
    <location>
        <begin position="461"/>
        <end position="486"/>
    </location>
</feature>
<feature type="transmembrane region" description="Helical" evidence="8">
    <location>
        <begin position="96"/>
        <end position="115"/>
    </location>
</feature>
<proteinExistence type="inferred from homology"/>
<evidence type="ECO:0000256" key="6">
    <source>
        <dbReference type="ARBA" id="ARBA00043993"/>
    </source>
</evidence>
<accession>A0AAE3NBS2</accession>
<dbReference type="InterPro" id="IPR049453">
    <property type="entry name" value="Memb_transporter_dom"/>
</dbReference>
<comment type="subcellular location">
    <subcellularLocation>
        <location evidence="1">Cell membrane</location>
        <topology evidence="1">Multi-pass membrane protein</topology>
    </subcellularLocation>
</comment>
<dbReference type="PANTHER" id="PTHR30509">
    <property type="entry name" value="P-HYDROXYBENZOIC ACID EFFLUX PUMP SUBUNIT-RELATED"/>
    <property type="match status" value="1"/>
</dbReference>
<evidence type="ECO:0000259" key="9">
    <source>
        <dbReference type="Pfam" id="PF12805"/>
    </source>
</evidence>
<protein>
    <submittedName>
        <fullName evidence="11">FUSC family protein</fullName>
    </submittedName>
</protein>
<feature type="transmembrane region" description="Helical" evidence="8">
    <location>
        <begin position="41"/>
        <end position="59"/>
    </location>
</feature>
<evidence type="ECO:0000313" key="11">
    <source>
        <dbReference type="EMBL" id="MDA7417417.1"/>
    </source>
</evidence>
<evidence type="ECO:0000259" key="10">
    <source>
        <dbReference type="Pfam" id="PF13515"/>
    </source>
</evidence>
<dbReference type="Proteomes" id="UP001212602">
    <property type="component" value="Unassembled WGS sequence"/>
</dbReference>
<dbReference type="InterPro" id="IPR032692">
    <property type="entry name" value="YccS_N"/>
</dbReference>
<keyword evidence="12" id="KW-1185">Reference proteome</keyword>
<dbReference type="Pfam" id="PF13515">
    <property type="entry name" value="FUSC_2"/>
    <property type="match status" value="1"/>
</dbReference>
<evidence type="ECO:0000256" key="4">
    <source>
        <dbReference type="ARBA" id="ARBA00022989"/>
    </source>
</evidence>
<feature type="transmembrane region" description="Helical" evidence="8">
    <location>
        <begin position="71"/>
        <end position="90"/>
    </location>
</feature>